<dbReference type="InterPro" id="IPR007737">
    <property type="entry name" value="Mga_HTH"/>
</dbReference>
<dbReference type="Pfam" id="PF00359">
    <property type="entry name" value="PTS_EIIA_2"/>
    <property type="match status" value="1"/>
</dbReference>
<dbReference type="InterPro" id="IPR011608">
    <property type="entry name" value="PRD"/>
</dbReference>
<dbReference type="Gene3D" id="1.10.1790.10">
    <property type="entry name" value="PRD domain"/>
    <property type="match status" value="2"/>
</dbReference>
<dbReference type="InterPro" id="IPR016152">
    <property type="entry name" value="PTrfase/Anion_transptr"/>
</dbReference>
<dbReference type="Pfam" id="PF05043">
    <property type="entry name" value="Mga"/>
    <property type="match status" value="1"/>
</dbReference>
<accession>A0A1U7NDD6</accession>
<keyword evidence="3" id="KW-0010">Activator</keyword>
<evidence type="ECO:0000256" key="4">
    <source>
        <dbReference type="ARBA" id="ARBA00023163"/>
    </source>
</evidence>
<dbReference type="PANTHER" id="PTHR30185:SF12">
    <property type="entry name" value="TRANSCRIPTIONAL REGULATOR MANR"/>
    <property type="match status" value="1"/>
</dbReference>
<evidence type="ECO:0000259" key="6">
    <source>
        <dbReference type="PROSITE" id="PS51372"/>
    </source>
</evidence>
<dbReference type="GO" id="GO:0006355">
    <property type="term" value="P:regulation of DNA-templated transcription"/>
    <property type="evidence" value="ECO:0007669"/>
    <property type="project" value="InterPro"/>
</dbReference>
<dbReference type="InterPro" id="IPR036634">
    <property type="entry name" value="PRD_sf"/>
</dbReference>
<organism evidence="7 8">
    <name type="scientific">Ileibacterium valens</name>
    <dbReference type="NCBI Taxonomy" id="1862668"/>
    <lineage>
        <taxon>Bacteria</taxon>
        <taxon>Bacillati</taxon>
        <taxon>Bacillota</taxon>
        <taxon>Erysipelotrichia</taxon>
        <taxon>Erysipelotrichales</taxon>
        <taxon>Erysipelotrichaceae</taxon>
        <taxon>Ileibacterium</taxon>
    </lineage>
</organism>
<keyword evidence="4" id="KW-0804">Transcription</keyword>
<dbReference type="Pfam" id="PF00874">
    <property type="entry name" value="PRD"/>
    <property type="match status" value="2"/>
</dbReference>
<dbReference type="PROSITE" id="PS51094">
    <property type="entry name" value="PTS_EIIA_TYPE_2"/>
    <property type="match status" value="1"/>
</dbReference>
<reference evidence="7 8" key="1">
    <citation type="submission" date="2016-11" db="EMBL/GenBank/DDBJ databases">
        <title>Description of two novel members of the family Erysipelotrichaceae: Ileibacterium lipovorans gen. nov., sp. nov. and Dubosiella newyorkensis, gen. nov., sp. nov.</title>
        <authorList>
            <person name="Cox L.M."/>
            <person name="Sohn J."/>
            <person name="Tyrrell K.L."/>
            <person name="Citron D.M."/>
            <person name="Lawson P.A."/>
            <person name="Patel N.B."/>
            <person name="Iizumi T."/>
            <person name="Perez-Perez G.I."/>
            <person name="Goldstein E.J."/>
            <person name="Blaser M.J."/>
        </authorList>
    </citation>
    <scope>NUCLEOTIDE SEQUENCE [LARGE SCALE GENOMIC DNA]</scope>
    <source>
        <strain evidence="7 8">NYU-BL-A3</strain>
    </source>
</reference>
<dbReference type="Proteomes" id="UP000186341">
    <property type="component" value="Unassembled WGS sequence"/>
</dbReference>
<dbReference type="PANTHER" id="PTHR30185">
    <property type="entry name" value="CRYPTIC BETA-GLUCOSIDE BGL OPERON ANTITERMINATOR"/>
    <property type="match status" value="1"/>
</dbReference>
<proteinExistence type="predicted"/>
<evidence type="ECO:0000256" key="3">
    <source>
        <dbReference type="ARBA" id="ARBA00023159"/>
    </source>
</evidence>
<dbReference type="SUPFAM" id="SSF63520">
    <property type="entry name" value="PTS-regulatory domain, PRD"/>
    <property type="match status" value="2"/>
</dbReference>
<dbReference type="Gene3D" id="3.40.930.10">
    <property type="entry name" value="Mannitol-specific EII, Chain A"/>
    <property type="match status" value="1"/>
</dbReference>
<evidence type="ECO:0000256" key="1">
    <source>
        <dbReference type="ARBA" id="ARBA00022737"/>
    </source>
</evidence>
<dbReference type="Gene3D" id="1.10.10.10">
    <property type="entry name" value="Winged helix-like DNA-binding domain superfamily/Winged helix DNA-binding domain"/>
    <property type="match status" value="1"/>
</dbReference>
<dbReference type="Pfam" id="PF08279">
    <property type="entry name" value="HTH_11"/>
    <property type="match status" value="1"/>
</dbReference>
<evidence type="ECO:0000313" key="7">
    <source>
        <dbReference type="EMBL" id="OLU37007.1"/>
    </source>
</evidence>
<dbReference type="InterPro" id="IPR036388">
    <property type="entry name" value="WH-like_DNA-bd_sf"/>
</dbReference>
<dbReference type="AlphaFoldDB" id="A0A1U7NDD6"/>
<gene>
    <name evidence="7" type="ORF">BO222_11260</name>
</gene>
<protein>
    <submittedName>
        <fullName evidence="7">Uncharacterized protein</fullName>
    </submittedName>
</protein>
<sequence>MQILMETSDWMKGKDLAALLKVTPRTIRSDIEALRSSLPSDAIESHSQKGYRILPGKISDLNHANEPSSLPQSPAARRNYIMKLLISEKEVNISYLPAELYVSPYTIDGDIRHIRTHLEDGGKLILRSGKNRIWIEGDELEKRRLYKELLSSEVEENFLNLDKISALYTEFDLLEVKDILLAALEKHGCRLRDTSANIVYMHVGISLQRLMHFHPMTDFEADSSICKTAEYESAKDFFDQMSRRYRIEVPEAEIEHLALLLMGKGSLAYAGADIDYNGHTIRTMVLISEILERIASEFGVDFSDDHDLVGGLDLHMRGLLTRSLQGTAAQNIYLDEIRWKFPLVFEMGVSAAGMIQQKTGIVLDQNEIGFLALHFGTAYTRKNRRQLYRALVIFPHDGAGALLSVNRLIRQFSERMEVVANLDAFEEKKVRYYHPDLILTSLPIGHSLNIPTVNVSLFYSPEDESILFQTLNILDRARGRRLFESRIQNLIRKEFFHPLLKAGSVSEVIEKMCAPLQEKGYIPAGYADAVMEREKFSATSFVHGFALPHALQTDALESVISIAFLEKPVRWGSFDVDFVLMLAVRDEDRDLLSVFFDWWIQIVSSPVKFNNLKSQRNYQDFLNVILEEE</sequence>
<dbReference type="InterPro" id="IPR050661">
    <property type="entry name" value="BglG_antiterminators"/>
</dbReference>
<dbReference type="CDD" id="cd00211">
    <property type="entry name" value="PTS_IIA_fru"/>
    <property type="match status" value="1"/>
</dbReference>
<keyword evidence="8" id="KW-1185">Reference proteome</keyword>
<dbReference type="InterPro" id="IPR002178">
    <property type="entry name" value="PTS_EIIA_type-2_dom"/>
</dbReference>
<dbReference type="OrthoDB" id="3175596at2"/>
<evidence type="ECO:0000259" key="5">
    <source>
        <dbReference type="PROSITE" id="PS51094"/>
    </source>
</evidence>
<feature type="domain" description="PRD" evidence="6">
    <location>
        <begin position="278"/>
        <end position="385"/>
    </location>
</feature>
<keyword evidence="1" id="KW-0677">Repeat</keyword>
<keyword evidence="2" id="KW-0805">Transcription regulation</keyword>
<comment type="caution">
    <text evidence="7">The sequence shown here is derived from an EMBL/GenBank/DDBJ whole genome shotgun (WGS) entry which is preliminary data.</text>
</comment>
<feature type="domain" description="PTS EIIA type-2" evidence="5">
    <location>
        <begin position="489"/>
        <end position="628"/>
    </location>
</feature>
<dbReference type="EMBL" id="MPJW01000236">
    <property type="protein sequence ID" value="OLU37007.1"/>
    <property type="molecule type" value="Genomic_DNA"/>
</dbReference>
<evidence type="ECO:0000256" key="2">
    <source>
        <dbReference type="ARBA" id="ARBA00023015"/>
    </source>
</evidence>
<feature type="domain" description="PRD" evidence="6">
    <location>
        <begin position="167"/>
        <end position="271"/>
    </location>
</feature>
<dbReference type="PROSITE" id="PS51372">
    <property type="entry name" value="PRD_2"/>
    <property type="match status" value="2"/>
</dbReference>
<name>A0A1U7NDD6_9FIRM</name>
<dbReference type="InterPro" id="IPR013196">
    <property type="entry name" value="HTH_11"/>
</dbReference>
<evidence type="ECO:0000313" key="8">
    <source>
        <dbReference type="Proteomes" id="UP000186341"/>
    </source>
</evidence>
<dbReference type="SUPFAM" id="SSF55804">
    <property type="entry name" value="Phoshotransferase/anion transport protein"/>
    <property type="match status" value="1"/>
</dbReference>